<proteinExistence type="inferred from homology"/>
<dbReference type="AlphaFoldDB" id="A0A7C2NYH7"/>
<dbReference type="GO" id="GO:0006402">
    <property type="term" value="P:mRNA catabolic process"/>
    <property type="evidence" value="ECO:0007669"/>
    <property type="project" value="TreeGrafter"/>
</dbReference>
<dbReference type="GO" id="GO:0004521">
    <property type="term" value="F:RNA endonuclease activity"/>
    <property type="evidence" value="ECO:0007669"/>
    <property type="project" value="TreeGrafter"/>
</dbReference>
<dbReference type="Pfam" id="PF02452">
    <property type="entry name" value="PemK_toxin"/>
    <property type="match status" value="1"/>
</dbReference>
<dbReference type="SUPFAM" id="SSF50118">
    <property type="entry name" value="Cell growth inhibitor/plasmid maintenance toxic component"/>
    <property type="match status" value="1"/>
</dbReference>
<reference evidence="2" key="1">
    <citation type="journal article" date="2020" name="mSystems">
        <title>Genome- and Community-Level Interaction Insights into Carbon Utilization and Element Cycling Functions of Hydrothermarchaeota in Hydrothermal Sediment.</title>
        <authorList>
            <person name="Zhou Z."/>
            <person name="Liu Y."/>
            <person name="Xu W."/>
            <person name="Pan J."/>
            <person name="Luo Z.H."/>
            <person name="Li M."/>
        </authorList>
    </citation>
    <scope>NUCLEOTIDE SEQUENCE [LARGE SCALE GENOMIC DNA]</scope>
    <source>
        <strain evidence="2">SpSt-339</strain>
    </source>
</reference>
<gene>
    <name evidence="2" type="ORF">ENQ76_12890</name>
</gene>
<dbReference type="Gene3D" id="2.30.30.110">
    <property type="match status" value="1"/>
</dbReference>
<dbReference type="InterPro" id="IPR003477">
    <property type="entry name" value="PemK-like"/>
</dbReference>
<keyword evidence="1" id="KW-0540">Nuclease</keyword>
<name>A0A7C2NYH7_9PLAN</name>
<dbReference type="InterPro" id="IPR011067">
    <property type="entry name" value="Plasmid_toxin/cell-grow_inhib"/>
</dbReference>
<organism evidence="2">
    <name type="scientific">Schlesneria paludicola</name>
    <dbReference type="NCBI Taxonomy" id="360056"/>
    <lineage>
        <taxon>Bacteria</taxon>
        <taxon>Pseudomonadati</taxon>
        <taxon>Planctomycetota</taxon>
        <taxon>Planctomycetia</taxon>
        <taxon>Planctomycetales</taxon>
        <taxon>Planctomycetaceae</taxon>
        <taxon>Schlesneria</taxon>
    </lineage>
</organism>
<protein>
    <recommendedName>
        <fullName evidence="1">mRNA interferase</fullName>
        <ecNumber evidence="1">3.1.-.-</ecNumber>
    </recommendedName>
</protein>
<keyword evidence="1" id="KW-0255">Endonuclease</keyword>
<dbReference type="GO" id="GO:0016787">
    <property type="term" value="F:hydrolase activity"/>
    <property type="evidence" value="ECO:0007669"/>
    <property type="project" value="UniProtKB-KW"/>
</dbReference>
<evidence type="ECO:0000313" key="2">
    <source>
        <dbReference type="EMBL" id="HEN16351.1"/>
    </source>
</evidence>
<dbReference type="PANTHER" id="PTHR33988:SF2">
    <property type="entry name" value="ENDORIBONUCLEASE MAZF"/>
    <property type="match status" value="1"/>
</dbReference>
<dbReference type="GO" id="GO:0016075">
    <property type="term" value="P:rRNA catabolic process"/>
    <property type="evidence" value="ECO:0007669"/>
    <property type="project" value="TreeGrafter"/>
</dbReference>
<dbReference type="PANTHER" id="PTHR33988">
    <property type="entry name" value="ENDORIBONUCLEASE MAZF-RELATED"/>
    <property type="match status" value="1"/>
</dbReference>
<comment type="function">
    <text evidence="1">Toxic component of a type II toxin-antitoxin (TA) system.</text>
</comment>
<comment type="caution">
    <text evidence="2">The sequence shown here is derived from an EMBL/GenBank/DDBJ whole genome shotgun (WGS) entry which is preliminary data.</text>
</comment>
<dbReference type="EC" id="3.1.-.-" evidence="1"/>
<accession>A0A7C2NYH7</accession>
<dbReference type="GO" id="GO:0003677">
    <property type="term" value="F:DNA binding"/>
    <property type="evidence" value="ECO:0007669"/>
    <property type="project" value="InterPro"/>
</dbReference>
<sequence>MVIVQGEVWWADLGDPVGSAPGFRRPVVVVQCDALNRSRIGMVVCVPLTSNLKWGDAPGNVLLKARLTGLPKDSVANVSLIVALDKQQLTERCGKLSQRQLQKILQGIDVVLGR</sequence>
<evidence type="ECO:0000256" key="1">
    <source>
        <dbReference type="PIRNR" id="PIRNR033490"/>
    </source>
</evidence>
<comment type="similarity">
    <text evidence="1">Belongs to the PemK/MazF family.</text>
</comment>
<dbReference type="PIRSF" id="PIRSF033490">
    <property type="entry name" value="MazF"/>
    <property type="match status" value="1"/>
</dbReference>
<keyword evidence="1" id="KW-0378">Hydrolase</keyword>
<dbReference type="EMBL" id="DSOK01000353">
    <property type="protein sequence ID" value="HEN16351.1"/>
    <property type="molecule type" value="Genomic_DNA"/>
</dbReference>